<accession>A0A0J7XL93</accession>
<reference evidence="1 2" key="1">
    <citation type="journal article" date="2015" name="G3 (Bethesda)">
        <title>Insights into Ongoing Evolution of the Hexachlorocyclohexane Catabolic Pathway from Comparative Genomics of Ten Sphingomonadaceae Strains.</title>
        <authorList>
            <person name="Pearce S.L."/>
            <person name="Oakeshott J.G."/>
            <person name="Pandey G."/>
        </authorList>
    </citation>
    <scope>NUCLEOTIDE SEQUENCE [LARGE SCALE GENOMIC DNA]</scope>
    <source>
        <strain evidence="1 2">LL02</strain>
    </source>
</reference>
<dbReference type="PATRIC" id="fig|1114963.3.peg.4055"/>
<comment type="caution">
    <text evidence="1">The sequence shown here is derived from an EMBL/GenBank/DDBJ whole genome shotgun (WGS) entry which is preliminary data.</text>
</comment>
<protein>
    <submittedName>
        <fullName evidence="1">Uncharacterized protein</fullName>
    </submittedName>
</protein>
<keyword evidence="2" id="KW-1185">Reference proteome</keyword>
<name>A0A0J7XL93_9SPHN</name>
<dbReference type="AlphaFoldDB" id="A0A0J7XL93"/>
<evidence type="ECO:0000313" key="2">
    <source>
        <dbReference type="Proteomes" id="UP000052268"/>
    </source>
</evidence>
<sequence>MRTARRYDAAVLFASLGRRSGFWSFGLVLEHSALPSIHTHAREIATRSKRASRNA</sequence>
<dbReference type="Proteomes" id="UP000052268">
    <property type="component" value="Unassembled WGS sequence"/>
</dbReference>
<dbReference type="EMBL" id="JACU01000010">
    <property type="protein sequence ID" value="KMS51873.1"/>
    <property type="molecule type" value="Genomic_DNA"/>
</dbReference>
<organism evidence="1 2">
    <name type="scientific">Novosphingobium barchaimii LL02</name>
    <dbReference type="NCBI Taxonomy" id="1114963"/>
    <lineage>
        <taxon>Bacteria</taxon>
        <taxon>Pseudomonadati</taxon>
        <taxon>Pseudomonadota</taxon>
        <taxon>Alphaproteobacteria</taxon>
        <taxon>Sphingomonadales</taxon>
        <taxon>Sphingomonadaceae</taxon>
        <taxon>Novosphingobium</taxon>
    </lineage>
</organism>
<proteinExistence type="predicted"/>
<gene>
    <name evidence="1" type="ORF">V474_02190</name>
</gene>
<evidence type="ECO:0000313" key="1">
    <source>
        <dbReference type="EMBL" id="KMS51873.1"/>
    </source>
</evidence>